<dbReference type="AlphaFoldDB" id="Q026P8"/>
<evidence type="ECO:0000256" key="1">
    <source>
        <dbReference type="SAM" id="MobiDB-lite"/>
    </source>
</evidence>
<dbReference type="InterPro" id="IPR013036">
    <property type="entry name" value="DUF1587"/>
</dbReference>
<dbReference type="EMBL" id="CP000473">
    <property type="protein sequence ID" value="ABJ83021.1"/>
    <property type="molecule type" value="Genomic_DNA"/>
</dbReference>
<dbReference type="eggNOG" id="COG0551">
    <property type="taxonomic scope" value="Bacteria"/>
</dbReference>
<proteinExistence type="predicted"/>
<dbReference type="Pfam" id="PF07631">
    <property type="entry name" value="PSD4"/>
    <property type="match status" value="1"/>
</dbReference>
<dbReference type="Pfam" id="PF07627">
    <property type="entry name" value="PSCyt3"/>
    <property type="match status" value="1"/>
</dbReference>
<dbReference type="Pfam" id="PF07624">
    <property type="entry name" value="PSD2"/>
    <property type="match status" value="1"/>
</dbReference>
<evidence type="ECO:0000259" key="2">
    <source>
        <dbReference type="Pfam" id="PF07624"/>
    </source>
</evidence>
<dbReference type="STRING" id="234267.Acid_2031"/>
<sequence length="766" mass="83716" precursor="true">MFHSWVAIPLLAVAAHAQPRPFTDQYCVVCHNAKSPTAGVSLTGLKTATPEDPALLERVLRKVSTGEMPPAGMPRPSAAVLDPFTKSLVSVLDGAAAAHPNPGRPAVHRLNRAEYSNAIRDILAVDTQPGMALPVDDSGYGFDNIGDVLSFSPALLERYMSVARRVARLAVGDVHIKPGVEEISARRDAPGAAGRERNERASDDLPFDSRGGFATRYYFPVDAEYTLRVQVGQGGGGPGRGNFEVREKIPAGLRTIGATFLRESAKPEVALPPPPGAPAPPPGSMPGGLPAQLDLRLDGVKLKRFNVPSRGPNPPQISALLIGGPYAITGPGDTPSRERIFVCRPASAQEEEPCARKILSTIARRAFRRPVTEGDLKPLLAFYQAGRAEGDFDLGIEQAIRVILVSPDFLFRVEQDPPNAAPGSVYRISDFEFASRLSFFLWSSVPDDTLLDLAGKNKLRDPAVLSAQLRRMLDDPRADSLVSNFAGQWLYTRALSQQKPDPDVFPDFDESLRNGFQQETELFFQSILREDRPLIELLDANYTFVNQRLAEHYGIPDIYGPQFRRVTLADANRGGLLGQGSLLTVTSYPNRTSVVQRGKWILDNLLGSPPPPPPPVPDLKTHAENGRKLTMREAMEKHRSEAVCQSCHARMDPIGFALENYDGTGKWRSEDDGSPIDNTGKLPGGAKFEGPAGLKQLLAANYRDQYYSTVTAKLLTYALGRGLEYYDQPAVRAIIRQAARENYRMSAFVAAIVNSTPFQMRRTPEP</sequence>
<accession>Q026P8</accession>
<organism evidence="7">
    <name type="scientific">Solibacter usitatus (strain Ellin6076)</name>
    <dbReference type="NCBI Taxonomy" id="234267"/>
    <lineage>
        <taxon>Bacteria</taxon>
        <taxon>Pseudomonadati</taxon>
        <taxon>Acidobacteriota</taxon>
        <taxon>Terriglobia</taxon>
        <taxon>Bryobacterales</taxon>
        <taxon>Solibacteraceae</taxon>
        <taxon>Candidatus Solibacter</taxon>
    </lineage>
</organism>
<evidence type="ECO:0000259" key="5">
    <source>
        <dbReference type="Pfam" id="PF07631"/>
    </source>
</evidence>
<feature type="compositionally biased region" description="Basic and acidic residues" evidence="1">
    <location>
        <begin position="185"/>
        <end position="203"/>
    </location>
</feature>
<gene>
    <name evidence="7" type="ordered locus">Acid_2031</name>
</gene>
<dbReference type="Pfam" id="PF07626">
    <property type="entry name" value="PSD3"/>
    <property type="match status" value="1"/>
</dbReference>
<feature type="domain" description="DUF1585" evidence="2">
    <location>
        <begin position="685"/>
        <end position="758"/>
    </location>
</feature>
<feature type="region of interest" description="Disordered" evidence="1">
    <location>
        <begin position="185"/>
        <end position="206"/>
    </location>
</feature>
<dbReference type="InterPro" id="IPR013043">
    <property type="entry name" value="DUF1595"/>
</dbReference>
<dbReference type="InParanoid" id="Q026P8"/>
<evidence type="ECO:0000259" key="6">
    <source>
        <dbReference type="Pfam" id="PF07637"/>
    </source>
</evidence>
<feature type="domain" description="DUF1592" evidence="5">
    <location>
        <begin position="428"/>
        <end position="555"/>
    </location>
</feature>
<protein>
    <recommendedName>
        <fullName evidence="8">Cytochrome c domain-containing protein</fullName>
    </recommendedName>
</protein>
<reference evidence="7" key="1">
    <citation type="submission" date="2006-10" db="EMBL/GenBank/DDBJ databases">
        <title>Complete sequence of Solibacter usitatus Ellin6076.</title>
        <authorList>
            <consortium name="US DOE Joint Genome Institute"/>
            <person name="Copeland A."/>
            <person name="Lucas S."/>
            <person name="Lapidus A."/>
            <person name="Barry K."/>
            <person name="Detter J.C."/>
            <person name="Glavina del Rio T."/>
            <person name="Hammon N."/>
            <person name="Israni S."/>
            <person name="Dalin E."/>
            <person name="Tice H."/>
            <person name="Pitluck S."/>
            <person name="Thompson L.S."/>
            <person name="Brettin T."/>
            <person name="Bruce D."/>
            <person name="Han C."/>
            <person name="Tapia R."/>
            <person name="Gilna P."/>
            <person name="Schmutz J."/>
            <person name="Larimer F."/>
            <person name="Land M."/>
            <person name="Hauser L."/>
            <person name="Kyrpides N."/>
            <person name="Mikhailova N."/>
            <person name="Janssen P.H."/>
            <person name="Kuske C.R."/>
            <person name="Richardson P."/>
        </authorList>
    </citation>
    <scope>NUCLEOTIDE SEQUENCE</scope>
    <source>
        <strain evidence="7">Ellin6076</strain>
    </source>
</reference>
<feature type="domain" description="DUF1587" evidence="3">
    <location>
        <begin position="109"/>
        <end position="171"/>
    </location>
</feature>
<dbReference type="KEGG" id="sus:Acid_2031"/>
<dbReference type="HOGENOM" id="CLU_007458_0_0_0"/>
<dbReference type="Pfam" id="PF07637">
    <property type="entry name" value="PSD5"/>
    <property type="match status" value="1"/>
</dbReference>
<dbReference type="InterPro" id="IPR011478">
    <property type="entry name" value="DUF1585"/>
</dbReference>
<evidence type="ECO:0000313" key="7">
    <source>
        <dbReference type="EMBL" id="ABJ83021.1"/>
    </source>
</evidence>
<feature type="domain" description="DUF1588" evidence="4">
    <location>
        <begin position="573"/>
        <end position="671"/>
    </location>
</feature>
<evidence type="ECO:0000259" key="4">
    <source>
        <dbReference type="Pfam" id="PF07627"/>
    </source>
</evidence>
<name>Q026P8_SOLUE</name>
<dbReference type="InterPro" id="IPR013042">
    <property type="entry name" value="DUF1592"/>
</dbReference>
<dbReference type="InterPro" id="IPR013039">
    <property type="entry name" value="DUF1588"/>
</dbReference>
<evidence type="ECO:0008006" key="8">
    <source>
        <dbReference type="Google" id="ProtNLM"/>
    </source>
</evidence>
<evidence type="ECO:0000259" key="3">
    <source>
        <dbReference type="Pfam" id="PF07626"/>
    </source>
</evidence>
<feature type="domain" description="DUF1595" evidence="6">
    <location>
        <begin position="354"/>
        <end position="414"/>
    </location>
</feature>